<evidence type="ECO:0000256" key="1">
    <source>
        <dbReference type="SAM" id="Phobius"/>
    </source>
</evidence>
<feature type="transmembrane region" description="Helical" evidence="1">
    <location>
        <begin position="52"/>
        <end position="73"/>
    </location>
</feature>
<keyword evidence="1" id="KW-1133">Transmembrane helix</keyword>
<evidence type="ECO:0000313" key="2">
    <source>
        <dbReference type="EMBL" id="AYA48757.1"/>
    </source>
</evidence>
<keyword evidence="1" id="KW-0472">Membrane</keyword>
<evidence type="ECO:0000313" key="3">
    <source>
        <dbReference type="Proteomes" id="UP000262427"/>
    </source>
</evidence>
<proteinExistence type="predicted"/>
<accession>A0AA86M0D7</accession>
<dbReference type="EMBL" id="CP025742">
    <property type="protein sequence ID" value="AYA48757.1"/>
    <property type="molecule type" value="Genomic_DNA"/>
</dbReference>
<feature type="non-terminal residue" evidence="2">
    <location>
        <position position="91"/>
    </location>
</feature>
<reference evidence="3" key="1">
    <citation type="submission" date="2018-01" db="EMBL/GenBank/DDBJ databases">
        <title>Raltonia solanacearum P824 infects blueberry.</title>
        <authorList>
            <person name="Bocsanczy A.M."/>
            <person name="Norman D.J."/>
        </authorList>
    </citation>
    <scope>NUCLEOTIDE SEQUENCE [LARGE SCALE GENOMIC DNA]</scope>
    <source>
        <strain evidence="3">P824</strain>
    </source>
</reference>
<gene>
    <name evidence="2" type="ORF">RSP824_20170</name>
</gene>
<protein>
    <recommendedName>
        <fullName evidence="4">Transmembrane protein</fullName>
    </recommendedName>
</protein>
<organism evidence="2 3">
    <name type="scientific">Ralstonia solanacearum</name>
    <name type="common">Pseudomonas solanacearum</name>
    <dbReference type="NCBI Taxonomy" id="305"/>
    <lineage>
        <taxon>Bacteria</taxon>
        <taxon>Pseudomonadati</taxon>
        <taxon>Pseudomonadota</taxon>
        <taxon>Betaproteobacteria</taxon>
        <taxon>Burkholderiales</taxon>
        <taxon>Burkholderiaceae</taxon>
        <taxon>Ralstonia</taxon>
        <taxon>Ralstonia solanacearum species complex</taxon>
    </lineage>
</organism>
<evidence type="ECO:0008006" key="4">
    <source>
        <dbReference type="Google" id="ProtNLM"/>
    </source>
</evidence>
<sequence>MGQSRGTLGAGCIRQVPRYLQREVVNAEAWRFDGEFGELGRGGLLGAYRGGLHGLLAFAGLLLLAEALFLLGVDSRRRLAGRRLSESETGK</sequence>
<dbReference type="AlphaFoldDB" id="A0AA86M0D7"/>
<dbReference type="Proteomes" id="UP000262427">
    <property type="component" value="Chromosome MP"/>
</dbReference>
<name>A0AA86M0D7_RALSL</name>
<keyword evidence="1" id="KW-0812">Transmembrane</keyword>